<comment type="caution">
    <text evidence="2">The sequence shown here is derived from an EMBL/GenBank/DDBJ whole genome shotgun (WGS) entry which is preliminary data.</text>
</comment>
<dbReference type="EMBL" id="JAACAK010000046">
    <property type="protein sequence ID" value="NIR74607.1"/>
    <property type="molecule type" value="Genomic_DNA"/>
</dbReference>
<dbReference type="CDD" id="cd00077">
    <property type="entry name" value="HDc"/>
    <property type="match status" value="1"/>
</dbReference>
<reference evidence="2 3" key="1">
    <citation type="submission" date="2020-01" db="EMBL/GenBank/DDBJ databases">
        <title>Genomes assembled from Gulf of Kutch pelagic sediment metagenomes.</title>
        <authorList>
            <person name="Chandrashekar M."/>
            <person name="Mahajan M.S."/>
            <person name="Dave K.J."/>
            <person name="Vatsa P."/>
            <person name="Nathani N.M."/>
        </authorList>
    </citation>
    <scope>NUCLEOTIDE SEQUENCE [LARGE SCALE GENOMIC DNA]</scope>
    <source>
        <strain evidence="2">KS3-K002</strain>
    </source>
</reference>
<evidence type="ECO:0000313" key="3">
    <source>
        <dbReference type="Proteomes" id="UP000702544"/>
    </source>
</evidence>
<name>A0AAE4Z8H6_9BACT</name>
<dbReference type="SUPFAM" id="SSF109604">
    <property type="entry name" value="HD-domain/PDEase-like"/>
    <property type="match status" value="1"/>
</dbReference>
<dbReference type="PANTHER" id="PTHR43155">
    <property type="entry name" value="CYCLIC DI-GMP PHOSPHODIESTERASE PA4108-RELATED"/>
    <property type="match status" value="1"/>
</dbReference>
<sequence length="483" mass="54159">MRVHEDQLIRDTSAQLSAEGRKVLAALYATMRSLRLYPLENQVVQRALAEVDATTRVTLNREGRLQLRMAGDFIFFNDVRVRLDLGNYASFVFVRKALEEHGIGDIEAKPQVDIREWTSFLSLIVTEPEDGENILDAFQQRMQQAGIENIKVGPAAALVEALSLSEEAKEAARRTYARSVSVVKDVMTSVRLGKAWSGRRVKRVVLGIVDQVLHDEAAMLGMTTLRDYDEYTFTHSVNVCILSVALGQKLGFSKLQLFDLGLGALFHDVGKSRVPLSVLNKDGRLDKEEWRIMSQHPEFGLVLLFDLHGFEEPPYRAMLTAYEHHMRTDFTGYPQVIRDRWFGFFSRIVAVADAFDAATSKRSYQYIPFPPDEVLREMRDNPARGFDATVVKAFVNMMGIYPVGTVCILDSGELAVVVAPSPNPEELHRPLVRIVSDASGRRLGEPPLVDLSEADPATGRPTRTIVKTTDPDKYNITISDFVA</sequence>
<dbReference type="PROSITE" id="PS51832">
    <property type="entry name" value="HD_GYP"/>
    <property type="match status" value="1"/>
</dbReference>
<dbReference type="Gene3D" id="1.10.3210.10">
    <property type="entry name" value="Hypothetical protein af1432"/>
    <property type="match status" value="1"/>
</dbReference>
<dbReference type="PANTHER" id="PTHR43155:SF2">
    <property type="entry name" value="CYCLIC DI-GMP PHOSPHODIESTERASE PA4108"/>
    <property type="match status" value="1"/>
</dbReference>
<dbReference type="SMART" id="SM00471">
    <property type="entry name" value="HDc"/>
    <property type="match status" value="1"/>
</dbReference>
<proteinExistence type="predicted"/>
<evidence type="ECO:0000259" key="1">
    <source>
        <dbReference type="PROSITE" id="PS51832"/>
    </source>
</evidence>
<feature type="domain" description="HD-GYP" evidence="1">
    <location>
        <begin position="210"/>
        <end position="410"/>
    </location>
</feature>
<dbReference type="Proteomes" id="UP000702544">
    <property type="component" value="Unassembled WGS sequence"/>
</dbReference>
<dbReference type="AlphaFoldDB" id="A0AAE4Z8H6"/>
<gene>
    <name evidence="2" type="ORF">GWO12_05785</name>
</gene>
<organism evidence="2 3">
    <name type="scientific">Candidatus Kutchimonas denitrificans</name>
    <dbReference type="NCBI Taxonomy" id="3056748"/>
    <lineage>
        <taxon>Bacteria</taxon>
        <taxon>Pseudomonadati</taxon>
        <taxon>Gemmatimonadota</taxon>
        <taxon>Gemmatimonadia</taxon>
        <taxon>Candidatus Palauibacterales</taxon>
        <taxon>Candidatus Palauibacteraceae</taxon>
        <taxon>Candidatus Kutchimonas</taxon>
    </lineage>
</organism>
<dbReference type="Pfam" id="PF13487">
    <property type="entry name" value="HD_5"/>
    <property type="match status" value="1"/>
</dbReference>
<dbReference type="InterPro" id="IPR003607">
    <property type="entry name" value="HD/PDEase_dom"/>
</dbReference>
<dbReference type="InterPro" id="IPR037522">
    <property type="entry name" value="HD_GYP_dom"/>
</dbReference>
<protein>
    <submittedName>
        <fullName evidence="2">HD domain-containing protein</fullName>
    </submittedName>
</protein>
<evidence type="ECO:0000313" key="2">
    <source>
        <dbReference type="EMBL" id="NIR74607.1"/>
    </source>
</evidence>
<accession>A0AAE4Z8H6</accession>